<feature type="chain" id="PRO_5021732913" evidence="4">
    <location>
        <begin position="26"/>
        <end position="467"/>
    </location>
</feature>
<feature type="signal peptide" evidence="4">
    <location>
        <begin position="1"/>
        <end position="25"/>
    </location>
</feature>
<dbReference type="InterPro" id="IPR007484">
    <property type="entry name" value="Peptidase_M28"/>
</dbReference>
<dbReference type="InterPro" id="IPR045175">
    <property type="entry name" value="M28_fam"/>
</dbReference>
<evidence type="ECO:0000256" key="1">
    <source>
        <dbReference type="ARBA" id="ARBA00004613"/>
    </source>
</evidence>
<keyword evidence="7" id="KW-1185">Reference proteome</keyword>
<dbReference type="Gene3D" id="3.40.630.10">
    <property type="entry name" value="Zn peptidases"/>
    <property type="match status" value="1"/>
</dbReference>
<dbReference type="GO" id="GO:0008235">
    <property type="term" value="F:metalloexopeptidase activity"/>
    <property type="evidence" value="ECO:0007669"/>
    <property type="project" value="InterPro"/>
</dbReference>
<dbReference type="InterPro" id="IPR013783">
    <property type="entry name" value="Ig-like_fold"/>
</dbReference>
<dbReference type="Proteomes" id="UP000318733">
    <property type="component" value="Unassembled WGS sequence"/>
</dbReference>
<dbReference type="OrthoDB" id="9787436at2"/>
<evidence type="ECO:0000256" key="4">
    <source>
        <dbReference type="SAM" id="SignalP"/>
    </source>
</evidence>
<comment type="subcellular location">
    <subcellularLocation>
        <location evidence="1">Secreted</location>
    </subcellularLocation>
</comment>
<evidence type="ECO:0000256" key="2">
    <source>
        <dbReference type="ARBA" id="ARBA00022525"/>
    </source>
</evidence>
<dbReference type="Pfam" id="PF04389">
    <property type="entry name" value="Peptidase_M28"/>
    <property type="match status" value="1"/>
</dbReference>
<keyword evidence="3" id="KW-0482">Metalloprotease</keyword>
<dbReference type="SUPFAM" id="SSF49265">
    <property type="entry name" value="Fibronectin type III"/>
    <property type="match status" value="1"/>
</dbReference>
<dbReference type="GO" id="GO:0005576">
    <property type="term" value="C:extracellular region"/>
    <property type="evidence" value="ECO:0007669"/>
    <property type="project" value="UniProtKB-SubCell"/>
</dbReference>
<comment type="caution">
    <text evidence="6">The sequence shown here is derived from an EMBL/GenBank/DDBJ whole genome shotgun (WGS) entry which is preliminary data.</text>
</comment>
<keyword evidence="3" id="KW-0645">Protease</keyword>
<proteinExistence type="predicted"/>
<accession>A0A556MWR6</accession>
<organism evidence="6 7">
    <name type="scientific">Mucilaginibacter corticis</name>
    <dbReference type="NCBI Taxonomy" id="2597670"/>
    <lineage>
        <taxon>Bacteria</taxon>
        <taxon>Pseudomonadati</taxon>
        <taxon>Bacteroidota</taxon>
        <taxon>Sphingobacteriia</taxon>
        <taxon>Sphingobacteriales</taxon>
        <taxon>Sphingobacteriaceae</taxon>
        <taxon>Mucilaginibacter</taxon>
    </lineage>
</organism>
<evidence type="ECO:0000313" key="7">
    <source>
        <dbReference type="Proteomes" id="UP000318733"/>
    </source>
</evidence>
<dbReference type="Gene3D" id="2.60.40.10">
    <property type="entry name" value="Immunoglobulins"/>
    <property type="match status" value="1"/>
</dbReference>
<dbReference type="GO" id="GO:0006508">
    <property type="term" value="P:proteolysis"/>
    <property type="evidence" value="ECO:0007669"/>
    <property type="project" value="InterPro"/>
</dbReference>
<dbReference type="SUPFAM" id="SSF53187">
    <property type="entry name" value="Zn-dependent exopeptidases"/>
    <property type="match status" value="1"/>
</dbReference>
<evidence type="ECO:0000313" key="6">
    <source>
        <dbReference type="EMBL" id="TSJ44258.1"/>
    </source>
</evidence>
<dbReference type="EMBL" id="VLPK01000001">
    <property type="protein sequence ID" value="TSJ44258.1"/>
    <property type="molecule type" value="Genomic_DNA"/>
</dbReference>
<evidence type="ECO:0000256" key="3">
    <source>
        <dbReference type="ARBA" id="ARBA00023049"/>
    </source>
</evidence>
<feature type="domain" description="Peptidase M28" evidence="5">
    <location>
        <begin position="118"/>
        <end position="224"/>
    </location>
</feature>
<keyword evidence="6" id="KW-0378">Hydrolase</keyword>
<protein>
    <submittedName>
        <fullName evidence="6">M20/M25/M40 family metallo-hydrolase</fullName>
    </submittedName>
</protein>
<keyword evidence="4" id="KW-0732">Signal</keyword>
<dbReference type="AlphaFoldDB" id="A0A556MWR6"/>
<keyword evidence="2" id="KW-0964">Secreted</keyword>
<gene>
    <name evidence="6" type="ORF">FO440_08810</name>
</gene>
<dbReference type="PANTHER" id="PTHR12147">
    <property type="entry name" value="METALLOPEPTIDASE M28 FAMILY MEMBER"/>
    <property type="match status" value="1"/>
</dbReference>
<name>A0A556MWR6_9SPHI</name>
<dbReference type="InterPro" id="IPR003961">
    <property type="entry name" value="FN3_dom"/>
</dbReference>
<evidence type="ECO:0000259" key="5">
    <source>
        <dbReference type="Pfam" id="PF04389"/>
    </source>
</evidence>
<sequence>MFYKLLRMKYLKLLILITLALPTLAQTTIRQDAKIKSMVDEVSSKNIEAIVRKLVSFKTRNTLSDTSSKTEGIGAARNWIKSEMERYAAVSNGRMKVEFDSFVQPAGGRIDKPTVLKNVLAILKGTDPTDTRIYVVSGHYDSRVTDVMNANAVEPGAVDDASGTAVSMEICRVMAKSSFPATIIFMTVPGEEQGLNGSAHIAKRAKDEHWNVDAMLNNDIVGNTHGMDNDLKDNTHVRVFSEGIPTIDLAAKGDTLAAKRAAAAISALINNGGETDSPSRQLARYIKETAERYVEQLDVKLIYRRDRFLRGGDQSSFQQQGFTAVRFTEMNEDFTHQHQDLRTENGIQYGDLPEFADYNYIQKVARMNLSVLANLASAPASPINVGVTTSGLTNNTTLKWEDPKIGRKPAGYYILMRETTSPYWEKKIFVTGNETTLGYSKDNYFFAVQSVDAEGHESLPVFPKPVR</sequence>
<dbReference type="CDD" id="cd00063">
    <property type="entry name" value="FN3"/>
    <property type="match status" value="1"/>
</dbReference>
<reference evidence="6 7" key="1">
    <citation type="submission" date="2019-07" db="EMBL/GenBank/DDBJ databases">
        <authorList>
            <person name="Huq M.A."/>
        </authorList>
    </citation>
    <scope>NUCLEOTIDE SEQUENCE [LARGE SCALE GENOMIC DNA]</scope>
    <source>
        <strain evidence="6 7">MAH-19</strain>
    </source>
</reference>
<dbReference type="InterPro" id="IPR036116">
    <property type="entry name" value="FN3_sf"/>
</dbReference>
<dbReference type="PANTHER" id="PTHR12147:SF26">
    <property type="entry name" value="PEPTIDASE M28 DOMAIN-CONTAINING PROTEIN"/>
    <property type="match status" value="1"/>
</dbReference>